<feature type="domain" description="YMGG-like Gly-zipper" evidence="5">
    <location>
        <begin position="86"/>
        <end position="128"/>
    </location>
</feature>
<protein>
    <submittedName>
        <fullName evidence="6">YMGG-like glycine zipper-containing protein</fullName>
    </submittedName>
</protein>
<feature type="region of interest" description="Disordered" evidence="2">
    <location>
        <begin position="213"/>
        <end position="235"/>
    </location>
</feature>
<feature type="signal peptide" evidence="4">
    <location>
        <begin position="1"/>
        <end position="24"/>
    </location>
</feature>
<accession>A0ABT0HQK5</accession>
<keyword evidence="3" id="KW-1133">Transmembrane helix</keyword>
<sequence>MKTIHHKIGLLFLLVTLLGHTSQAQSRSGWGPQTTGAVVGTGVGAVAGAVINKRNPAVGGVVGGVLGGASGYAIGKQKKKRWSPQAKGTAIGAGVGGAAGAIINRRNRVVGGLIGGVAGGAAGYAIGKHVDNKRKKEAAARAAAEQEALARAEAEREAAARVANTANNDLAPYVPTARTRSAVAATATPAVQPQALYNPKTAPVSYILREGFLPNESYGDPSTPYGESEYRRKSW</sequence>
<keyword evidence="3" id="KW-0472">Membrane</keyword>
<evidence type="ECO:0000256" key="4">
    <source>
        <dbReference type="SAM" id="SignalP"/>
    </source>
</evidence>
<proteinExistence type="predicted"/>
<reference evidence="6 7" key="1">
    <citation type="submission" date="2022-04" db="EMBL/GenBank/DDBJ databases">
        <title>Spirosoma sp. strain RP8 genome sequencing and assembly.</title>
        <authorList>
            <person name="Jung Y."/>
        </authorList>
    </citation>
    <scope>NUCLEOTIDE SEQUENCE [LARGE SCALE GENOMIC DNA]</scope>
    <source>
        <strain evidence="6 7">RP8</strain>
    </source>
</reference>
<feature type="domain" description="YMGG-like Gly-zipper" evidence="5">
    <location>
        <begin position="34"/>
        <end position="76"/>
    </location>
</feature>
<evidence type="ECO:0000259" key="5">
    <source>
        <dbReference type="Pfam" id="PF13441"/>
    </source>
</evidence>
<feature type="coiled-coil region" evidence="1">
    <location>
        <begin position="135"/>
        <end position="169"/>
    </location>
</feature>
<gene>
    <name evidence="6" type="ORF">M0L20_20505</name>
</gene>
<evidence type="ECO:0000256" key="2">
    <source>
        <dbReference type="SAM" id="MobiDB-lite"/>
    </source>
</evidence>
<dbReference type="RefSeq" id="WP_232558464.1">
    <property type="nucleotide sequence ID" value="NZ_JALPRF010000003.1"/>
</dbReference>
<evidence type="ECO:0000256" key="1">
    <source>
        <dbReference type="SAM" id="Coils"/>
    </source>
</evidence>
<dbReference type="Proteomes" id="UP001202180">
    <property type="component" value="Unassembled WGS sequence"/>
</dbReference>
<keyword evidence="1" id="KW-0175">Coiled coil</keyword>
<keyword evidence="3" id="KW-0812">Transmembrane</keyword>
<dbReference type="Pfam" id="PF13441">
    <property type="entry name" value="Gly-zipper_YMGG"/>
    <property type="match status" value="2"/>
</dbReference>
<evidence type="ECO:0000256" key="3">
    <source>
        <dbReference type="SAM" id="Phobius"/>
    </source>
</evidence>
<dbReference type="EMBL" id="JALPRF010000003">
    <property type="protein sequence ID" value="MCK8494260.1"/>
    <property type="molecule type" value="Genomic_DNA"/>
</dbReference>
<feature type="transmembrane region" description="Helical" evidence="3">
    <location>
        <begin position="57"/>
        <end position="74"/>
    </location>
</feature>
<evidence type="ECO:0000313" key="6">
    <source>
        <dbReference type="EMBL" id="MCK8494260.1"/>
    </source>
</evidence>
<name>A0ABT0HQK5_9BACT</name>
<keyword evidence="4" id="KW-0732">Signal</keyword>
<comment type="caution">
    <text evidence="6">The sequence shown here is derived from an EMBL/GenBank/DDBJ whole genome shotgun (WGS) entry which is preliminary data.</text>
</comment>
<evidence type="ECO:0000313" key="7">
    <source>
        <dbReference type="Proteomes" id="UP001202180"/>
    </source>
</evidence>
<organism evidence="6 7">
    <name type="scientific">Spirosoma liriopis</name>
    <dbReference type="NCBI Taxonomy" id="2937440"/>
    <lineage>
        <taxon>Bacteria</taxon>
        <taxon>Pseudomonadati</taxon>
        <taxon>Bacteroidota</taxon>
        <taxon>Cytophagia</taxon>
        <taxon>Cytophagales</taxon>
        <taxon>Cytophagaceae</taxon>
        <taxon>Spirosoma</taxon>
    </lineage>
</organism>
<keyword evidence="7" id="KW-1185">Reference proteome</keyword>
<feature type="chain" id="PRO_5046428798" evidence="4">
    <location>
        <begin position="25"/>
        <end position="235"/>
    </location>
</feature>
<feature type="transmembrane region" description="Helical" evidence="3">
    <location>
        <begin position="109"/>
        <end position="127"/>
    </location>
</feature>
<dbReference type="InterPro" id="IPR027367">
    <property type="entry name" value="Gly-zipper_YMGG"/>
</dbReference>